<organism evidence="2 3">
    <name type="scientific">Blastomyces gilchristii (strain SLH14081)</name>
    <name type="common">Blastomyces dermatitidis</name>
    <dbReference type="NCBI Taxonomy" id="559298"/>
    <lineage>
        <taxon>Eukaryota</taxon>
        <taxon>Fungi</taxon>
        <taxon>Dikarya</taxon>
        <taxon>Ascomycota</taxon>
        <taxon>Pezizomycotina</taxon>
        <taxon>Eurotiomycetes</taxon>
        <taxon>Eurotiomycetidae</taxon>
        <taxon>Onygenales</taxon>
        <taxon>Ajellomycetaceae</taxon>
        <taxon>Blastomyces</taxon>
    </lineage>
</organism>
<evidence type="ECO:0000256" key="1">
    <source>
        <dbReference type="SAM" id="MobiDB-lite"/>
    </source>
</evidence>
<dbReference type="STRING" id="559298.A0A179UGS8"/>
<feature type="compositionally biased region" description="Low complexity" evidence="1">
    <location>
        <begin position="68"/>
        <end position="80"/>
    </location>
</feature>
<dbReference type="RefSeq" id="XP_002627381.1">
    <property type="nucleotide sequence ID" value="XM_002627335.1"/>
</dbReference>
<feature type="region of interest" description="Disordered" evidence="1">
    <location>
        <begin position="278"/>
        <end position="501"/>
    </location>
</feature>
<dbReference type="Proteomes" id="UP000002038">
    <property type="component" value="Unassembled WGS sequence"/>
</dbReference>
<evidence type="ECO:0000313" key="2">
    <source>
        <dbReference type="EMBL" id="OAT05712.1"/>
    </source>
</evidence>
<reference evidence="3" key="1">
    <citation type="journal article" date="2015" name="PLoS Genet.">
        <title>The dynamic genome and transcriptome of the human fungal pathogen Blastomyces and close relative Emmonsia.</title>
        <authorList>
            <person name="Munoz J.F."/>
            <person name="Gauthier G.M."/>
            <person name="Desjardins C.A."/>
            <person name="Gallo J.E."/>
            <person name="Holder J."/>
            <person name="Sullivan T.D."/>
            <person name="Marty A.J."/>
            <person name="Carmen J.C."/>
            <person name="Chen Z."/>
            <person name="Ding L."/>
            <person name="Gujja S."/>
            <person name="Magrini V."/>
            <person name="Misas E."/>
            <person name="Mitreva M."/>
            <person name="Priest M."/>
            <person name="Saif S."/>
            <person name="Whiston E.A."/>
            <person name="Young S."/>
            <person name="Zeng Q."/>
            <person name="Goldman W.E."/>
            <person name="Mardis E.R."/>
            <person name="Taylor J.W."/>
            <person name="McEwen J.G."/>
            <person name="Clay O.K."/>
            <person name="Klein B.S."/>
            <person name="Cuomo C.A."/>
        </authorList>
    </citation>
    <scope>NUCLEOTIDE SEQUENCE [LARGE SCALE GENOMIC DNA]</scope>
    <source>
        <strain evidence="3">SLH14081</strain>
    </source>
</reference>
<evidence type="ECO:0000313" key="3">
    <source>
        <dbReference type="Proteomes" id="UP000002038"/>
    </source>
</evidence>
<gene>
    <name evidence="2" type="ORF">BDBG_02052</name>
</gene>
<feature type="compositionally biased region" description="Low complexity" evidence="1">
    <location>
        <begin position="203"/>
        <end position="217"/>
    </location>
</feature>
<feature type="compositionally biased region" description="Basic residues" evidence="1">
    <location>
        <begin position="379"/>
        <end position="389"/>
    </location>
</feature>
<accession>A0A179UGS8</accession>
<feature type="region of interest" description="Disordered" evidence="1">
    <location>
        <begin position="1"/>
        <end position="237"/>
    </location>
</feature>
<feature type="compositionally biased region" description="Gly residues" evidence="1">
    <location>
        <begin position="440"/>
        <end position="449"/>
    </location>
</feature>
<feature type="compositionally biased region" description="Gly residues" evidence="1">
    <location>
        <begin position="125"/>
        <end position="137"/>
    </location>
</feature>
<keyword evidence="3" id="KW-1185">Reference proteome</keyword>
<dbReference type="EMBL" id="GG657450">
    <property type="protein sequence ID" value="OAT05712.1"/>
    <property type="molecule type" value="Genomic_DNA"/>
</dbReference>
<name>A0A179UGS8_BLAGS</name>
<dbReference type="OrthoDB" id="2402960at2759"/>
<protein>
    <submittedName>
        <fullName evidence="2">Uncharacterized protein</fullName>
    </submittedName>
</protein>
<feature type="compositionally biased region" description="Basic and acidic residues" evidence="1">
    <location>
        <begin position="278"/>
        <end position="313"/>
    </location>
</feature>
<sequence length="501" mass="53547">MDEFAQTRGVDDLFDDEIIPLPPQEVVIEYPPEPVPEPAAHEPTLQRPTSSGPRPPSQPRASHSPGKQQQQQQQQQQQEQSSHESPAPPEAQHNTGAAGYRDGNHNRGRGNGRGYSGERGRGRGRGGGGANGGGRGGRGGRRVRSQGVEASRDAPTPPPAAGGAEGEEQVGDAKEGGGDVDGKEREEIRDGENGGDEKTKEQSTPARAPSPAPRTFAVKGDRSGTGGVKKPKLTEDELTERMKAAKLKAAERAAAHARAEADEASFLERERIAAEKRREEMQNRRVMNGERERNRQRKLDAQTRREWDIEKSAEAFAPTAGRGRGGAASSYRRGAHGGVLYDGATTAGAGDGMRGQTEEPFTDPDDDGYFRGRGSGRGNPRRGRGGRGRGRGDYAGRQMYGGSSGPDVRKWVEGVSPHHPPPEPPRVSAEEDFPALPSVSGGGGNGNRNGNGKDDVTTPLSPQGTWAEQVEMTQEERKTQQQSLHGALSSMSLKEKEKVGS</sequence>
<feature type="compositionally biased region" description="Polar residues" evidence="1">
    <location>
        <begin position="480"/>
        <end position="492"/>
    </location>
</feature>
<dbReference type="KEGG" id="bgh:BDBG_02052"/>
<feature type="compositionally biased region" description="Basic and acidic residues" evidence="1">
    <location>
        <begin position="171"/>
        <end position="201"/>
    </location>
</feature>
<dbReference type="AlphaFoldDB" id="A0A179UGS8"/>
<dbReference type="VEuPathDB" id="FungiDB:BDBG_02052"/>
<dbReference type="GeneID" id="8506304"/>
<proteinExistence type="predicted"/>